<proteinExistence type="predicted"/>
<dbReference type="AlphaFoldDB" id="A0A521F451"/>
<reference evidence="2 3" key="1">
    <citation type="submission" date="2017-05" db="EMBL/GenBank/DDBJ databases">
        <authorList>
            <person name="Varghese N."/>
            <person name="Submissions S."/>
        </authorList>
    </citation>
    <scope>NUCLEOTIDE SEQUENCE [LARGE SCALE GENOMIC DNA]</scope>
    <source>
        <strain evidence="2 3">DSM 29982</strain>
    </source>
</reference>
<dbReference type="Pfam" id="PF07484">
    <property type="entry name" value="Collar"/>
    <property type="match status" value="1"/>
</dbReference>
<name>A0A521F451_9FLAO</name>
<feature type="domain" description="Phage tail collar" evidence="1">
    <location>
        <begin position="6"/>
        <end position="62"/>
    </location>
</feature>
<protein>
    <submittedName>
        <fullName evidence="2">Microcystin-dependent protein</fullName>
    </submittedName>
</protein>
<dbReference type="Gene3D" id="3.90.1340.10">
    <property type="entry name" value="Phage tail collar domain"/>
    <property type="match status" value="1"/>
</dbReference>
<evidence type="ECO:0000313" key="3">
    <source>
        <dbReference type="Proteomes" id="UP000319267"/>
    </source>
</evidence>
<dbReference type="RefSeq" id="WP_111375769.1">
    <property type="nucleotide sequence ID" value="NZ_CP043612.1"/>
</dbReference>
<sequence length="179" mass="18493">MEGYLGEIRLFGGNFAPSGWAFCNGATLGIANNDALFALLGTTYGGDGQNTFKLPDLQGRVPVGTGQGTGLPNVILGQVGGTENVTMTINQMPAHTHIAAGSLAIPADNATGELASPTGNILAGLPEAYSTQGFDTDLKVENATVTVQNMGSSIPFSIIQPYLATNYIICVQGIFPSRN</sequence>
<accession>A0A521F451</accession>
<evidence type="ECO:0000313" key="2">
    <source>
        <dbReference type="EMBL" id="SMO90953.1"/>
    </source>
</evidence>
<gene>
    <name evidence="2" type="ORF">SAMN06265220_10635</name>
</gene>
<dbReference type="OrthoDB" id="9810174at2"/>
<keyword evidence="3" id="KW-1185">Reference proteome</keyword>
<dbReference type="InterPro" id="IPR011083">
    <property type="entry name" value="Phage_tail_collar_dom"/>
</dbReference>
<organism evidence="2 3">
    <name type="scientific">Flavobacterium nitrogenifigens</name>
    <dbReference type="NCBI Taxonomy" id="1617283"/>
    <lineage>
        <taxon>Bacteria</taxon>
        <taxon>Pseudomonadati</taxon>
        <taxon>Bacteroidota</taxon>
        <taxon>Flavobacteriia</taxon>
        <taxon>Flavobacteriales</taxon>
        <taxon>Flavobacteriaceae</taxon>
        <taxon>Flavobacterium</taxon>
    </lineage>
</organism>
<dbReference type="EMBL" id="FXTQ01000006">
    <property type="protein sequence ID" value="SMO90953.1"/>
    <property type="molecule type" value="Genomic_DNA"/>
</dbReference>
<dbReference type="Proteomes" id="UP000319267">
    <property type="component" value="Unassembled WGS sequence"/>
</dbReference>
<dbReference type="InterPro" id="IPR037053">
    <property type="entry name" value="Phage_tail_collar_dom_sf"/>
</dbReference>
<evidence type="ECO:0000259" key="1">
    <source>
        <dbReference type="Pfam" id="PF07484"/>
    </source>
</evidence>
<dbReference type="SUPFAM" id="SSF88874">
    <property type="entry name" value="Receptor-binding domain of short tail fibre protein gp12"/>
    <property type="match status" value="1"/>
</dbReference>